<dbReference type="GO" id="GO:0003955">
    <property type="term" value="F:NAD(P)H dehydrogenase (quinone) activity"/>
    <property type="evidence" value="ECO:0007669"/>
    <property type="project" value="InterPro"/>
</dbReference>
<dbReference type="PANTHER" id="PTHR30546:SF23">
    <property type="entry name" value="FLAVOPROTEIN-LIKE PROTEIN YCP4-RELATED"/>
    <property type="match status" value="1"/>
</dbReference>
<evidence type="ECO:0000313" key="3">
    <source>
        <dbReference type="EMBL" id="PIA19279.1"/>
    </source>
</evidence>
<dbReference type="PANTHER" id="PTHR30546">
    <property type="entry name" value="FLAVODOXIN-RELATED PROTEIN WRBA-RELATED"/>
    <property type="match status" value="1"/>
</dbReference>
<dbReference type="SUPFAM" id="SSF52218">
    <property type="entry name" value="Flavoproteins"/>
    <property type="match status" value="1"/>
</dbReference>
<dbReference type="Pfam" id="PF03358">
    <property type="entry name" value="FMN_red"/>
    <property type="match status" value="1"/>
</dbReference>
<dbReference type="Proteomes" id="UP000242474">
    <property type="component" value="Unassembled WGS sequence"/>
</dbReference>
<sequence>MVKVFVITYSTYGHVNTVAESVVKGLEKGGVEVGRYQIAETLSDEILTKMHAPPKADIPIIDPKNLPEADGFLFGFPTRYGTTPAQVKTFFDATGSLWTKQALAGKPAGFFFSTASQHGGQEVTVFTSLPILAHHGIIYVPFGYAHPHLFDNSEVVGGSAWGAGTVANGDGSRQPTQKELEIAEAQGENFASVAKKLAA</sequence>
<dbReference type="GO" id="GO:0010181">
    <property type="term" value="F:FMN binding"/>
    <property type="evidence" value="ECO:0007669"/>
    <property type="project" value="InterPro"/>
</dbReference>
<dbReference type="InterPro" id="IPR029039">
    <property type="entry name" value="Flavoprotein-like_sf"/>
</dbReference>
<dbReference type="InterPro" id="IPR008254">
    <property type="entry name" value="Flavodoxin/NO_synth"/>
</dbReference>
<dbReference type="OrthoDB" id="504689at2759"/>
<dbReference type="NCBIfam" id="TIGR01755">
    <property type="entry name" value="flav_wrbA"/>
    <property type="match status" value="1"/>
</dbReference>
<feature type="domain" description="Flavodoxin-like" evidence="2">
    <location>
        <begin position="4"/>
        <end position="190"/>
    </location>
</feature>
<dbReference type="AlphaFoldDB" id="A0A2G5BJV1"/>
<comment type="similarity">
    <text evidence="1">Belongs to the WrbA family.</text>
</comment>
<keyword evidence="4" id="KW-1185">Reference proteome</keyword>
<dbReference type="PROSITE" id="PS50902">
    <property type="entry name" value="FLAVODOXIN_LIKE"/>
    <property type="match status" value="1"/>
</dbReference>
<proteinExistence type="inferred from homology"/>
<protein>
    <submittedName>
        <fullName evidence="3">Protoplast secreted protein 2</fullName>
    </submittedName>
</protein>
<dbReference type="NCBIfam" id="NF002999">
    <property type="entry name" value="PRK03767.1"/>
    <property type="match status" value="1"/>
</dbReference>
<dbReference type="STRING" id="763665.A0A2G5BJV1"/>
<evidence type="ECO:0000313" key="4">
    <source>
        <dbReference type="Proteomes" id="UP000242474"/>
    </source>
</evidence>
<dbReference type="FunFam" id="3.40.50.360:FF:000001">
    <property type="entry name" value="NAD(P)H dehydrogenase (Quinone) FQR1-like"/>
    <property type="match status" value="1"/>
</dbReference>
<dbReference type="InterPro" id="IPR010089">
    <property type="entry name" value="Flavoprotein_WrbA-like"/>
</dbReference>
<organism evidence="3 4">
    <name type="scientific">Coemansia reversa (strain ATCC 12441 / NRRL 1564)</name>
    <dbReference type="NCBI Taxonomy" id="763665"/>
    <lineage>
        <taxon>Eukaryota</taxon>
        <taxon>Fungi</taxon>
        <taxon>Fungi incertae sedis</taxon>
        <taxon>Zoopagomycota</taxon>
        <taxon>Kickxellomycotina</taxon>
        <taxon>Kickxellomycetes</taxon>
        <taxon>Kickxellales</taxon>
        <taxon>Kickxellaceae</taxon>
        <taxon>Coemansia</taxon>
    </lineage>
</organism>
<accession>A0A2G5BJV1</accession>
<dbReference type="GO" id="GO:0016020">
    <property type="term" value="C:membrane"/>
    <property type="evidence" value="ECO:0007669"/>
    <property type="project" value="TreeGrafter"/>
</dbReference>
<evidence type="ECO:0000256" key="1">
    <source>
        <dbReference type="ARBA" id="ARBA00006961"/>
    </source>
</evidence>
<dbReference type="InterPro" id="IPR005025">
    <property type="entry name" value="FMN_Rdtase-like_dom"/>
</dbReference>
<dbReference type="EMBL" id="KZ303487">
    <property type="protein sequence ID" value="PIA19279.1"/>
    <property type="molecule type" value="Genomic_DNA"/>
</dbReference>
<dbReference type="Gene3D" id="3.40.50.360">
    <property type="match status" value="1"/>
</dbReference>
<gene>
    <name evidence="3" type="ORF">COEREDRAFT_5794</name>
</gene>
<evidence type="ECO:0000259" key="2">
    <source>
        <dbReference type="PROSITE" id="PS50902"/>
    </source>
</evidence>
<name>A0A2G5BJV1_COERN</name>
<reference evidence="3 4" key="1">
    <citation type="journal article" date="2015" name="Genome Biol. Evol.">
        <title>Phylogenomic analyses indicate that early fungi evolved digesting cell walls of algal ancestors of land plants.</title>
        <authorList>
            <person name="Chang Y."/>
            <person name="Wang S."/>
            <person name="Sekimoto S."/>
            <person name="Aerts A.L."/>
            <person name="Choi C."/>
            <person name="Clum A."/>
            <person name="LaButti K.M."/>
            <person name="Lindquist E.A."/>
            <person name="Yee Ngan C."/>
            <person name="Ohm R.A."/>
            <person name="Salamov A.A."/>
            <person name="Grigoriev I.V."/>
            <person name="Spatafora J.W."/>
            <person name="Berbee M.L."/>
        </authorList>
    </citation>
    <scope>NUCLEOTIDE SEQUENCE [LARGE SCALE GENOMIC DNA]</scope>
    <source>
        <strain evidence="3 4">NRRL 1564</strain>
    </source>
</reference>